<keyword evidence="1" id="KW-0812">Transmembrane</keyword>
<reference evidence="2 3" key="1">
    <citation type="journal article" date="2014" name="Genome Announc.">
        <title>Draft Genome Sequence of the Antitrypanosomally Active Sponge-Associated Bacterium Actinokineospora sp. Strain EG49.</title>
        <authorList>
            <person name="Harjes J."/>
            <person name="Ryu T."/>
            <person name="Abdelmohsen U.R."/>
            <person name="Moitinho-Silva L."/>
            <person name="Horn H."/>
            <person name="Ravasi T."/>
            <person name="Hentschel U."/>
        </authorList>
    </citation>
    <scope>NUCLEOTIDE SEQUENCE [LARGE SCALE GENOMIC DNA]</scope>
    <source>
        <strain evidence="2 3">EG49</strain>
    </source>
</reference>
<comment type="caution">
    <text evidence="2">The sequence shown here is derived from an EMBL/GenBank/DDBJ whole genome shotgun (WGS) entry which is preliminary data.</text>
</comment>
<evidence type="ECO:0000313" key="2">
    <source>
        <dbReference type="EMBL" id="EWC61196.1"/>
    </source>
</evidence>
<gene>
    <name evidence="2" type="ORF">UO65_3462</name>
</gene>
<keyword evidence="3" id="KW-1185">Reference proteome</keyword>
<organism evidence="2 3">
    <name type="scientific">Actinokineospora spheciospongiae</name>
    <dbReference type="NCBI Taxonomy" id="909613"/>
    <lineage>
        <taxon>Bacteria</taxon>
        <taxon>Bacillati</taxon>
        <taxon>Actinomycetota</taxon>
        <taxon>Actinomycetes</taxon>
        <taxon>Pseudonocardiales</taxon>
        <taxon>Pseudonocardiaceae</taxon>
        <taxon>Actinokineospora</taxon>
    </lineage>
</organism>
<name>W7IXK9_9PSEU</name>
<evidence type="ECO:0000256" key="1">
    <source>
        <dbReference type="SAM" id="Phobius"/>
    </source>
</evidence>
<accession>W7IXK9</accession>
<protein>
    <submittedName>
        <fullName evidence="2">Uncharacterized protein</fullName>
    </submittedName>
</protein>
<feature type="transmembrane region" description="Helical" evidence="1">
    <location>
        <begin position="12"/>
        <end position="31"/>
    </location>
</feature>
<dbReference type="AlphaFoldDB" id="W7IXK9"/>
<evidence type="ECO:0000313" key="3">
    <source>
        <dbReference type="Proteomes" id="UP000019277"/>
    </source>
</evidence>
<proteinExistence type="predicted"/>
<dbReference type="EMBL" id="AYXG01000123">
    <property type="protein sequence ID" value="EWC61196.1"/>
    <property type="molecule type" value="Genomic_DNA"/>
</dbReference>
<keyword evidence="1" id="KW-1133">Transmembrane helix</keyword>
<dbReference type="Proteomes" id="UP000019277">
    <property type="component" value="Unassembled WGS sequence"/>
</dbReference>
<sequence>MPPMTRYLSSAKFWLLAVIITWITVVTVLISESPVGG</sequence>
<keyword evidence="1" id="KW-0472">Membrane</keyword>